<keyword evidence="6" id="KW-0472">Membrane</keyword>
<evidence type="ECO:0000259" key="7">
    <source>
        <dbReference type="Pfam" id="PF00107"/>
    </source>
</evidence>
<reference evidence="8 9" key="1">
    <citation type="submission" date="2013-01" db="EMBL/GenBank/DDBJ databases">
        <authorList>
            <person name="Harkins D.M."/>
            <person name="Durkin A.S."/>
            <person name="Brinkac L.M."/>
            <person name="Haft D.H."/>
            <person name="Selengut J.D."/>
            <person name="Sanka R."/>
            <person name="DePew J."/>
            <person name="Purushe J."/>
            <person name="Hartskeerl R.A."/>
            <person name="Ahmed A."/>
            <person name="van der Linden H."/>
            <person name="Goris M.G.A."/>
            <person name="Vinetz J.M."/>
            <person name="Sutton G.G."/>
            <person name="Nierman W.C."/>
            <person name="Fouts D.E."/>
        </authorList>
    </citation>
    <scope>NUCLEOTIDE SEQUENCE [LARGE SCALE GENOMIC DNA]</scope>
    <source>
        <strain evidence="8 9">Brem 328</strain>
    </source>
</reference>
<evidence type="ECO:0000256" key="3">
    <source>
        <dbReference type="ARBA" id="ARBA00022723"/>
    </source>
</evidence>
<evidence type="ECO:0000256" key="1">
    <source>
        <dbReference type="ARBA" id="ARBA00001947"/>
    </source>
</evidence>
<sequence length="346" mass="39577">MRQKLKQESIIVELPEPQKIIFKTVELHLSEMREDEVYAETIYSAISTGTELSAYKGEKPIRPVSNPYPRVVGYCNVAEVKEVGSKVSLYMVGDYILTFQSHRTSFICKESDVILKIPKNGVSLQHAATTFLYHLGYETFLKSNFKPGFNVAVIGLGTLGLATVNIANLIGCKIFSFSNYPDNLKLAKEFGSHQSYLKNENGIQKSIYELTYGTGIDIVITTSNTWDDWKLALELARDEGVIGVIGFPGRGQVLPDFNPLEPQYLYHKKLTVVYSGYMPDYLIPAKDIRFTRKRNCQFILDQIIDNKLFPGKLIHKEYRWKDIEIAYKDMLERKQPIYTSILNWKK</sequence>
<dbReference type="GO" id="GO:0016491">
    <property type="term" value="F:oxidoreductase activity"/>
    <property type="evidence" value="ECO:0007669"/>
    <property type="project" value="UniProtKB-KW"/>
</dbReference>
<organism evidence="8 9">
    <name type="scientific">Leptospira borgpetersenii str. Brem 328</name>
    <dbReference type="NCBI Taxonomy" id="1049780"/>
    <lineage>
        <taxon>Bacteria</taxon>
        <taxon>Pseudomonadati</taxon>
        <taxon>Spirochaetota</taxon>
        <taxon>Spirochaetia</taxon>
        <taxon>Leptospirales</taxon>
        <taxon>Leptospiraceae</taxon>
        <taxon>Leptospira</taxon>
    </lineage>
</organism>
<keyword evidence="6" id="KW-1133">Transmembrane helix</keyword>
<feature type="domain" description="Alcohol dehydrogenase-like C-terminal" evidence="7">
    <location>
        <begin position="159"/>
        <end position="273"/>
    </location>
</feature>
<evidence type="ECO:0000313" key="8">
    <source>
        <dbReference type="EMBL" id="EMN16326.1"/>
    </source>
</evidence>
<feature type="transmembrane region" description="Helical" evidence="6">
    <location>
        <begin position="149"/>
        <end position="170"/>
    </location>
</feature>
<evidence type="ECO:0000256" key="4">
    <source>
        <dbReference type="ARBA" id="ARBA00022833"/>
    </source>
</evidence>
<dbReference type="AlphaFoldDB" id="A0ABC9SF34"/>
<dbReference type="CDD" id="cd08255">
    <property type="entry name" value="2-desacetyl-2-hydroxyethyl_bacteriochlorophyllide_like"/>
    <property type="match status" value="1"/>
</dbReference>
<evidence type="ECO:0000313" key="9">
    <source>
        <dbReference type="Proteomes" id="UP000012166"/>
    </source>
</evidence>
<dbReference type="PANTHER" id="PTHR43350:SF17">
    <property type="entry name" value="NAD-DEPENDENT ALCOHOL DEHYDROGENASE"/>
    <property type="match status" value="1"/>
</dbReference>
<dbReference type="Proteomes" id="UP000012166">
    <property type="component" value="Unassembled WGS sequence"/>
</dbReference>
<dbReference type="PANTHER" id="PTHR43350">
    <property type="entry name" value="NAD-DEPENDENT ALCOHOL DEHYDROGENASE"/>
    <property type="match status" value="1"/>
</dbReference>
<evidence type="ECO:0000256" key="5">
    <source>
        <dbReference type="ARBA" id="ARBA00023002"/>
    </source>
</evidence>
<comment type="cofactor">
    <cofactor evidence="1">
        <name>Zn(2+)</name>
        <dbReference type="ChEBI" id="CHEBI:29105"/>
    </cofactor>
</comment>
<dbReference type="Gene3D" id="3.90.180.10">
    <property type="entry name" value="Medium-chain alcohol dehydrogenases, catalytic domain"/>
    <property type="match status" value="1"/>
</dbReference>
<dbReference type="EMBL" id="AHMS02000034">
    <property type="protein sequence ID" value="EMN16326.1"/>
    <property type="molecule type" value="Genomic_DNA"/>
</dbReference>
<dbReference type="Pfam" id="PF00107">
    <property type="entry name" value="ADH_zinc_N"/>
    <property type="match status" value="1"/>
</dbReference>
<protein>
    <submittedName>
        <fullName evidence="8">Oxidoreductase, zinc-binding dehydrogenase family protein</fullName>
    </submittedName>
</protein>
<dbReference type="InterPro" id="IPR013149">
    <property type="entry name" value="ADH-like_C"/>
</dbReference>
<dbReference type="SUPFAM" id="SSF50129">
    <property type="entry name" value="GroES-like"/>
    <property type="match status" value="1"/>
</dbReference>
<accession>A0ABC9SF34</accession>
<comment type="similarity">
    <text evidence="2">Belongs to the zinc-containing alcohol dehydrogenase family.</text>
</comment>
<name>A0ABC9SF34_LEPBO</name>
<keyword evidence="6" id="KW-0812">Transmembrane</keyword>
<evidence type="ECO:0000256" key="6">
    <source>
        <dbReference type="SAM" id="Phobius"/>
    </source>
</evidence>
<comment type="caution">
    <text evidence="8">The sequence shown here is derived from an EMBL/GenBank/DDBJ whole genome shotgun (WGS) entry which is preliminary data.</text>
</comment>
<gene>
    <name evidence="8" type="ORF">LEP1GSC056_3382</name>
</gene>
<keyword evidence="3" id="KW-0479">Metal-binding</keyword>
<dbReference type="InterPro" id="IPR011032">
    <property type="entry name" value="GroES-like_sf"/>
</dbReference>
<evidence type="ECO:0000256" key="2">
    <source>
        <dbReference type="ARBA" id="ARBA00008072"/>
    </source>
</evidence>
<proteinExistence type="inferred from homology"/>
<dbReference type="GO" id="GO:0046872">
    <property type="term" value="F:metal ion binding"/>
    <property type="evidence" value="ECO:0007669"/>
    <property type="project" value="UniProtKB-KW"/>
</dbReference>
<dbReference type="Gene3D" id="3.40.50.720">
    <property type="entry name" value="NAD(P)-binding Rossmann-like Domain"/>
    <property type="match status" value="1"/>
</dbReference>
<keyword evidence="5" id="KW-0560">Oxidoreductase</keyword>
<dbReference type="InterPro" id="IPR036291">
    <property type="entry name" value="NAD(P)-bd_dom_sf"/>
</dbReference>
<keyword evidence="4" id="KW-0862">Zinc</keyword>
<dbReference type="SUPFAM" id="SSF51735">
    <property type="entry name" value="NAD(P)-binding Rossmann-fold domains"/>
    <property type="match status" value="1"/>
</dbReference>